<gene>
    <name evidence="5" type="primary">citC</name>
    <name evidence="5" type="ORF">CAETHG_1898</name>
</gene>
<name>A0ABM5NUG9_9CLOT</name>
<dbReference type="InterPro" id="IPR013166">
    <property type="entry name" value="Citrate_lyase_ligase_C"/>
</dbReference>
<evidence type="ECO:0000256" key="1">
    <source>
        <dbReference type="ARBA" id="ARBA00022741"/>
    </source>
</evidence>
<dbReference type="PANTHER" id="PTHR40599:SF1">
    <property type="entry name" value="[CITRATE [PRO-3S]-LYASE] LIGASE"/>
    <property type="match status" value="1"/>
</dbReference>
<dbReference type="EMBL" id="CP006763">
    <property type="protein sequence ID" value="AGY76117.2"/>
    <property type="molecule type" value="Genomic_DNA"/>
</dbReference>
<reference evidence="6" key="1">
    <citation type="journal article" date="2014" name="Biotechnol. Biofuels">
        <title>Comparison of single-molecule sequencing and hybrid approaches for finishing the genome of Clostridium autoethanogenum and analysis of CRISPR systems in industrial relevant Clostridia.</title>
        <authorList>
            <person name="Brown S.D."/>
            <person name="Nagaraju S."/>
            <person name="Utturkar S."/>
            <person name="De Tissera S."/>
            <person name="Segovia S."/>
            <person name="Mitchell W."/>
            <person name="Land M.L."/>
            <person name="Dassanayake A."/>
            <person name="Kopke M."/>
        </authorList>
    </citation>
    <scope>NUCLEOTIDE SEQUENCE [LARGE SCALE GENOMIC DNA]</scope>
    <source>
        <strain evidence="6">DSM 10061</strain>
    </source>
</reference>
<evidence type="ECO:0000256" key="2">
    <source>
        <dbReference type="ARBA" id="ARBA00022840"/>
    </source>
</evidence>
<dbReference type="SUPFAM" id="SSF52374">
    <property type="entry name" value="Nucleotidylyl transferase"/>
    <property type="match status" value="1"/>
</dbReference>
<keyword evidence="6" id="KW-1185">Reference proteome</keyword>
<organism evidence="5 6">
    <name type="scientific">Clostridium autoethanogenum DSM 10061</name>
    <dbReference type="NCBI Taxonomy" id="1341692"/>
    <lineage>
        <taxon>Bacteria</taxon>
        <taxon>Bacillati</taxon>
        <taxon>Bacillota</taxon>
        <taxon>Clostridia</taxon>
        <taxon>Eubacteriales</taxon>
        <taxon>Clostridiaceae</taxon>
        <taxon>Clostridium</taxon>
    </lineage>
</organism>
<evidence type="ECO:0000256" key="3">
    <source>
        <dbReference type="PIRNR" id="PIRNR005751"/>
    </source>
</evidence>
<proteinExistence type="predicted"/>
<dbReference type="InterPro" id="IPR005216">
    <property type="entry name" value="Citrate_lyase_ligase"/>
</dbReference>
<dbReference type="InterPro" id="IPR014729">
    <property type="entry name" value="Rossmann-like_a/b/a_fold"/>
</dbReference>
<keyword evidence="3 5" id="KW-0436">Ligase</keyword>
<dbReference type="NCBIfam" id="TIGR00124">
    <property type="entry name" value="cit_ly_ligase"/>
    <property type="match status" value="1"/>
</dbReference>
<dbReference type="Proteomes" id="UP000017590">
    <property type="component" value="Chromosome"/>
</dbReference>
<evidence type="ECO:0000313" key="6">
    <source>
        <dbReference type="Proteomes" id="UP000017590"/>
    </source>
</evidence>
<dbReference type="RefSeq" id="WP_242867459.1">
    <property type="nucleotide sequence ID" value="NC_022592.1"/>
</dbReference>
<dbReference type="GO" id="GO:0008771">
    <property type="term" value="F:[citrate (pro-3S)-lyase] ligase activity"/>
    <property type="evidence" value="ECO:0007669"/>
    <property type="project" value="UniProtKB-EC"/>
</dbReference>
<dbReference type="SMART" id="SM00764">
    <property type="entry name" value="Citrate_ly_lig"/>
    <property type="match status" value="1"/>
</dbReference>
<dbReference type="EC" id="6.2.1.22" evidence="3"/>
<accession>A0ABM5NUG9</accession>
<protein>
    <recommendedName>
        <fullName evidence="3">[Citrate [pro-3S]-lyase] ligase</fullName>
        <ecNumber evidence="3">6.2.1.22</ecNumber>
    </recommendedName>
</protein>
<evidence type="ECO:0000259" key="4">
    <source>
        <dbReference type="SMART" id="SM00764"/>
    </source>
</evidence>
<sequence>MGRKDEVMYDLSLESIDLSSEQEKDEVICFLQKFDLTLDEDVDYTVVLRDNNRSIKATCSKAGNIFKCFAVSEDMRGENLTSSLISHLIDKSFNEGIFHNFIFTKPDRINVFTSLNFKLLYRAEKAALLEYGIYNIDKFLDSISEKYSIDNNIESTALVMNCNPFTKGHRYLVEEAAKNCNQVLLFLVEEDRSDFPFSDRYTMVKTGTQDLKNVKVIPAGEYIISQATFPNYFIKKTDERLQAYEEIDSGIFGKYICKRFNIKKRFVGKEPYCDVTSTYNETLKKIMPIYNVEVVEIEREKYNEEYISASKVRKLLCAGRMDVIEKIVPQSTWQFLNSDRGRDIVKNKLHKAF</sequence>
<dbReference type="PANTHER" id="PTHR40599">
    <property type="entry name" value="[CITRATE [PRO-3S]-LYASE] LIGASE"/>
    <property type="match status" value="1"/>
</dbReference>
<evidence type="ECO:0000313" key="5">
    <source>
        <dbReference type="EMBL" id="AGY76117.2"/>
    </source>
</evidence>
<feature type="domain" description="Citrate lyase ligase C-terminal" evidence="4">
    <location>
        <begin position="155"/>
        <end position="336"/>
    </location>
</feature>
<keyword evidence="2 3" id="KW-0067">ATP-binding</keyword>
<keyword evidence="1 3" id="KW-0547">Nucleotide-binding</keyword>
<dbReference type="PIRSF" id="PIRSF005751">
    <property type="entry name" value="Acet_citr_lig"/>
    <property type="match status" value="1"/>
</dbReference>
<dbReference type="Pfam" id="PF08218">
    <property type="entry name" value="Citrate_ly_lig"/>
    <property type="match status" value="1"/>
</dbReference>
<comment type="function">
    <text evidence="3">Acetylation of prosthetic group (2-(5''-phosphoribosyl)-3'-dephosphocoenzyme-A) of the gamma subunit of citrate lyase.</text>
</comment>
<comment type="catalytic activity">
    <reaction evidence="3">
        <text>holo-[citrate lyase ACP] + acetate + ATP = acetyl-[citrate lyase ACP] + AMP + diphosphate</text>
        <dbReference type="Rhea" id="RHEA:23788"/>
        <dbReference type="Rhea" id="RHEA-COMP:10158"/>
        <dbReference type="Rhea" id="RHEA-COMP:13710"/>
        <dbReference type="ChEBI" id="CHEBI:30089"/>
        <dbReference type="ChEBI" id="CHEBI:30616"/>
        <dbReference type="ChEBI" id="CHEBI:33019"/>
        <dbReference type="ChEBI" id="CHEBI:82683"/>
        <dbReference type="ChEBI" id="CHEBI:137976"/>
        <dbReference type="ChEBI" id="CHEBI:456215"/>
        <dbReference type="EC" id="6.2.1.22"/>
    </reaction>
</comment>
<dbReference type="Gene3D" id="3.40.50.620">
    <property type="entry name" value="HUPs"/>
    <property type="match status" value="1"/>
</dbReference>